<dbReference type="InterPro" id="IPR023198">
    <property type="entry name" value="PGP-like_dom2"/>
</dbReference>
<evidence type="ECO:0000313" key="6">
    <source>
        <dbReference type="Proteomes" id="UP000185924"/>
    </source>
</evidence>
<dbReference type="InterPro" id="IPR036412">
    <property type="entry name" value="HAD-like_sf"/>
</dbReference>
<sequence>MISLSKYKAVLWDFDGVIMDSMAIRDKGFEVTLANFPKEQVEQLLDYHRLNGGLSRYVKFRYFYEEILKEPITDDMVKAYAARFSEVMMELLIDEKLLIEDSLDFIRKYHRHVPMHIVSGSDGKELNVICEQLNIAEYFVSIQGSPTPKKTLVENLLVENNYLPEHVVLVGDSINDQEAAEANQLDFLAYNNSKLLSRGWAYIDTFARVSI</sequence>
<dbReference type="PANTHER" id="PTHR43434">
    <property type="entry name" value="PHOSPHOGLYCOLATE PHOSPHATASE"/>
    <property type="match status" value="1"/>
</dbReference>
<dbReference type="Pfam" id="PF13419">
    <property type="entry name" value="HAD_2"/>
    <property type="match status" value="1"/>
</dbReference>
<dbReference type="Gene3D" id="3.40.50.1000">
    <property type="entry name" value="HAD superfamily/HAD-like"/>
    <property type="match status" value="1"/>
</dbReference>
<comment type="similarity">
    <text evidence="3">Belongs to the HAD-like hydrolase superfamily. CbbY/CbbZ/Gph/YieH family.</text>
</comment>
<dbReference type="SFLD" id="SFLDG01129">
    <property type="entry name" value="C1.5:_HAD__Beta-PGM__Phosphata"/>
    <property type="match status" value="1"/>
</dbReference>
<evidence type="ECO:0000256" key="3">
    <source>
        <dbReference type="ARBA" id="ARBA00006171"/>
    </source>
</evidence>
<proteinExistence type="inferred from homology"/>
<evidence type="ECO:0000256" key="2">
    <source>
        <dbReference type="ARBA" id="ARBA00004818"/>
    </source>
</evidence>
<dbReference type="InterPro" id="IPR023214">
    <property type="entry name" value="HAD_sf"/>
</dbReference>
<gene>
    <name evidence="5" type="ORF">SAMN05421545_2316</name>
</gene>
<dbReference type="Proteomes" id="UP000185924">
    <property type="component" value="Unassembled WGS sequence"/>
</dbReference>
<evidence type="ECO:0000256" key="1">
    <source>
        <dbReference type="ARBA" id="ARBA00000830"/>
    </source>
</evidence>
<dbReference type="EMBL" id="FTNM01000003">
    <property type="protein sequence ID" value="SIR10509.1"/>
    <property type="molecule type" value="Genomic_DNA"/>
</dbReference>
<name>A0A1N6Y7Q5_9BACT</name>
<dbReference type="GO" id="GO:0008967">
    <property type="term" value="F:phosphoglycolate phosphatase activity"/>
    <property type="evidence" value="ECO:0007669"/>
    <property type="project" value="UniProtKB-EC"/>
</dbReference>
<evidence type="ECO:0000313" key="5">
    <source>
        <dbReference type="EMBL" id="SIR10509.1"/>
    </source>
</evidence>
<dbReference type="CDD" id="cd01427">
    <property type="entry name" value="HAD_like"/>
    <property type="match status" value="1"/>
</dbReference>
<dbReference type="NCBIfam" id="TIGR01549">
    <property type="entry name" value="HAD-SF-IA-v1"/>
    <property type="match status" value="1"/>
</dbReference>
<dbReference type="PANTHER" id="PTHR43434:SF1">
    <property type="entry name" value="PHOSPHOGLYCOLATE PHOSPHATASE"/>
    <property type="match status" value="1"/>
</dbReference>
<dbReference type="GO" id="GO:0005829">
    <property type="term" value="C:cytosol"/>
    <property type="evidence" value="ECO:0007669"/>
    <property type="project" value="TreeGrafter"/>
</dbReference>
<dbReference type="AlphaFoldDB" id="A0A1N6Y7Q5"/>
<dbReference type="SUPFAM" id="SSF56784">
    <property type="entry name" value="HAD-like"/>
    <property type="match status" value="1"/>
</dbReference>
<dbReference type="InterPro" id="IPR041492">
    <property type="entry name" value="HAD_2"/>
</dbReference>
<dbReference type="InterPro" id="IPR050155">
    <property type="entry name" value="HAD-like_hydrolase_sf"/>
</dbReference>
<dbReference type="OrthoDB" id="9807630at2"/>
<comment type="catalytic activity">
    <reaction evidence="1">
        <text>2-phosphoglycolate + H2O = glycolate + phosphate</text>
        <dbReference type="Rhea" id="RHEA:14369"/>
        <dbReference type="ChEBI" id="CHEBI:15377"/>
        <dbReference type="ChEBI" id="CHEBI:29805"/>
        <dbReference type="ChEBI" id="CHEBI:43474"/>
        <dbReference type="ChEBI" id="CHEBI:58033"/>
        <dbReference type="EC" id="3.1.3.18"/>
    </reaction>
</comment>
<dbReference type="EC" id="3.1.3.18" evidence="4"/>
<keyword evidence="6" id="KW-1185">Reference proteome</keyword>
<dbReference type="InterPro" id="IPR006439">
    <property type="entry name" value="HAD-SF_hydro_IA"/>
</dbReference>
<dbReference type="GO" id="GO:0006281">
    <property type="term" value="P:DNA repair"/>
    <property type="evidence" value="ECO:0007669"/>
    <property type="project" value="TreeGrafter"/>
</dbReference>
<organism evidence="5 6">
    <name type="scientific">Pontibacter lucknowensis</name>
    <dbReference type="NCBI Taxonomy" id="1077936"/>
    <lineage>
        <taxon>Bacteria</taxon>
        <taxon>Pseudomonadati</taxon>
        <taxon>Bacteroidota</taxon>
        <taxon>Cytophagia</taxon>
        <taxon>Cytophagales</taxon>
        <taxon>Hymenobacteraceae</taxon>
        <taxon>Pontibacter</taxon>
    </lineage>
</organism>
<dbReference type="STRING" id="1077936.SAMN05421545_2316"/>
<evidence type="ECO:0000256" key="4">
    <source>
        <dbReference type="ARBA" id="ARBA00013078"/>
    </source>
</evidence>
<protein>
    <recommendedName>
        <fullName evidence="4">phosphoglycolate phosphatase</fullName>
        <ecNumber evidence="4">3.1.3.18</ecNumber>
    </recommendedName>
</protein>
<accession>A0A1N6Y7Q5</accession>
<dbReference type="SFLD" id="SFLDS00003">
    <property type="entry name" value="Haloacid_Dehalogenase"/>
    <property type="match status" value="1"/>
</dbReference>
<dbReference type="Gene3D" id="1.10.150.240">
    <property type="entry name" value="Putative phosphatase, domain 2"/>
    <property type="match status" value="1"/>
</dbReference>
<comment type="pathway">
    <text evidence="2">Organic acid metabolism; glycolate biosynthesis; glycolate from 2-phosphoglycolate: step 1/1.</text>
</comment>
<reference evidence="6" key="1">
    <citation type="submission" date="2017-01" db="EMBL/GenBank/DDBJ databases">
        <authorList>
            <person name="Varghese N."/>
            <person name="Submissions S."/>
        </authorList>
    </citation>
    <scope>NUCLEOTIDE SEQUENCE [LARGE SCALE GENOMIC DNA]</scope>
    <source>
        <strain evidence="6">DM9</strain>
    </source>
</reference>